<dbReference type="RefSeq" id="WP_290262264.1">
    <property type="nucleotide sequence ID" value="NZ_JAUFQQ010000003.1"/>
</dbReference>
<gene>
    <name evidence="2" type="ORF">ACFFUQ_07675</name>
</gene>
<evidence type="ECO:0000313" key="2">
    <source>
        <dbReference type="EMBL" id="MFB9063901.1"/>
    </source>
</evidence>
<name>A0ABV5FK27_9FLAO</name>
<feature type="transmembrane region" description="Helical" evidence="1">
    <location>
        <begin position="20"/>
        <end position="36"/>
    </location>
</feature>
<accession>A0ABV5FK27</accession>
<dbReference type="Proteomes" id="UP001589589">
    <property type="component" value="Unassembled WGS sequence"/>
</dbReference>
<reference evidence="2 3" key="1">
    <citation type="submission" date="2024-09" db="EMBL/GenBank/DDBJ databases">
        <authorList>
            <person name="Sun Q."/>
            <person name="Mori K."/>
        </authorList>
    </citation>
    <scope>NUCLEOTIDE SEQUENCE [LARGE SCALE GENOMIC DNA]</scope>
    <source>
        <strain evidence="2 3">CECT 7908</strain>
    </source>
</reference>
<protein>
    <submittedName>
        <fullName evidence="2">Uncharacterized protein</fullName>
    </submittedName>
</protein>
<keyword evidence="3" id="KW-1185">Reference proteome</keyword>
<feature type="transmembrane region" description="Helical" evidence="1">
    <location>
        <begin position="56"/>
        <end position="75"/>
    </location>
</feature>
<keyword evidence="1" id="KW-0472">Membrane</keyword>
<sequence>MTLYFLLDYLNLAIEITNKFYIVIFMVLVWFLNYFYIIKKEDFLKYDFQKDKRGGFIIVVFIALTVLLFVLVANLNRDKIFNERKKEASEVTLQTRSSSLKFISLE</sequence>
<keyword evidence="1" id="KW-1133">Transmembrane helix</keyword>
<organism evidence="2 3">
    <name type="scientific">Flavobacterium branchiarum</name>
    <dbReference type="NCBI Taxonomy" id="1114870"/>
    <lineage>
        <taxon>Bacteria</taxon>
        <taxon>Pseudomonadati</taxon>
        <taxon>Bacteroidota</taxon>
        <taxon>Flavobacteriia</taxon>
        <taxon>Flavobacteriales</taxon>
        <taxon>Flavobacteriaceae</taxon>
        <taxon>Flavobacterium</taxon>
    </lineage>
</organism>
<dbReference type="EMBL" id="JBHMEX010000026">
    <property type="protein sequence ID" value="MFB9063901.1"/>
    <property type="molecule type" value="Genomic_DNA"/>
</dbReference>
<evidence type="ECO:0000256" key="1">
    <source>
        <dbReference type="SAM" id="Phobius"/>
    </source>
</evidence>
<proteinExistence type="predicted"/>
<keyword evidence="1" id="KW-0812">Transmembrane</keyword>
<evidence type="ECO:0000313" key="3">
    <source>
        <dbReference type="Proteomes" id="UP001589589"/>
    </source>
</evidence>
<comment type="caution">
    <text evidence="2">The sequence shown here is derived from an EMBL/GenBank/DDBJ whole genome shotgun (WGS) entry which is preliminary data.</text>
</comment>